<organism evidence="4 5">
    <name type="scientific">Orbilia javanica</name>
    <dbReference type="NCBI Taxonomy" id="47235"/>
    <lineage>
        <taxon>Eukaryota</taxon>
        <taxon>Fungi</taxon>
        <taxon>Dikarya</taxon>
        <taxon>Ascomycota</taxon>
        <taxon>Pezizomycotina</taxon>
        <taxon>Orbiliomycetes</taxon>
        <taxon>Orbiliales</taxon>
        <taxon>Orbiliaceae</taxon>
        <taxon>Orbilia</taxon>
    </lineage>
</organism>
<evidence type="ECO:0000256" key="2">
    <source>
        <dbReference type="SAM" id="MobiDB-lite"/>
    </source>
</evidence>
<comment type="caution">
    <text evidence="4">The sequence shown here is derived from an EMBL/GenBank/DDBJ whole genome shotgun (WGS) entry which is preliminary data.</text>
</comment>
<dbReference type="PROSITE" id="PS50157">
    <property type="entry name" value="ZINC_FINGER_C2H2_2"/>
    <property type="match status" value="1"/>
</dbReference>
<keyword evidence="5" id="KW-1185">Reference proteome</keyword>
<dbReference type="Proteomes" id="UP001313282">
    <property type="component" value="Unassembled WGS sequence"/>
</dbReference>
<dbReference type="PROSITE" id="PS00028">
    <property type="entry name" value="ZINC_FINGER_C2H2_1"/>
    <property type="match status" value="1"/>
</dbReference>
<evidence type="ECO:0000313" key="4">
    <source>
        <dbReference type="EMBL" id="KAK6329990.1"/>
    </source>
</evidence>
<accession>A0AAN8ML77</accession>
<gene>
    <name evidence="4" type="ORF">TWF718_003417</name>
</gene>
<dbReference type="Gene3D" id="3.30.160.60">
    <property type="entry name" value="Classic Zinc Finger"/>
    <property type="match status" value="1"/>
</dbReference>
<protein>
    <recommendedName>
        <fullName evidence="3">C2H2-type domain-containing protein</fullName>
    </recommendedName>
</protein>
<feature type="compositionally biased region" description="Polar residues" evidence="2">
    <location>
        <begin position="135"/>
        <end position="145"/>
    </location>
</feature>
<keyword evidence="1" id="KW-0479">Metal-binding</keyword>
<proteinExistence type="predicted"/>
<feature type="region of interest" description="Disordered" evidence="2">
    <location>
        <begin position="131"/>
        <end position="160"/>
    </location>
</feature>
<dbReference type="SMART" id="SM00355">
    <property type="entry name" value="ZnF_C2H2"/>
    <property type="match status" value="2"/>
</dbReference>
<feature type="domain" description="C2H2-type" evidence="3">
    <location>
        <begin position="220"/>
        <end position="250"/>
    </location>
</feature>
<dbReference type="EMBL" id="JAVHNR010000012">
    <property type="protein sequence ID" value="KAK6329990.1"/>
    <property type="molecule type" value="Genomic_DNA"/>
</dbReference>
<evidence type="ECO:0000259" key="3">
    <source>
        <dbReference type="PROSITE" id="PS50157"/>
    </source>
</evidence>
<evidence type="ECO:0000313" key="5">
    <source>
        <dbReference type="Proteomes" id="UP001313282"/>
    </source>
</evidence>
<keyword evidence="1" id="KW-0863">Zinc-finger</keyword>
<dbReference type="InterPro" id="IPR013087">
    <property type="entry name" value="Znf_C2H2_type"/>
</dbReference>
<reference evidence="4 5" key="1">
    <citation type="submission" date="2019-10" db="EMBL/GenBank/DDBJ databases">
        <authorList>
            <person name="Palmer J.M."/>
        </authorList>
    </citation>
    <scope>NUCLEOTIDE SEQUENCE [LARGE SCALE GENOMIC DNA]</scope>
    <source>
        <strain evidence="4 5">TWF718</strain>
    </source>
</reference>
<dbReference type="AlphaFoldDB" id="A0AAN8ML77"/>
<evidence type="ECO:0000256" key="1">
    <source>
        <dbReference type="PROSITE-ProRule" id="PRU00042"/>
    </source>
</evidence>
<dbReference type="GO" id="GO:0008270">
    <property type="term" value="F:zinc ion binding"/>
    <property type="evidence" value="ECO:0007669"/>
    <property type="project" value="UniProtKB-KW"/>
</dbReference>
<sequence>MSENLDYQVYPFEGEDFDDITHHSHGGYIYKAASDHLVRFGEDQPYTALQSENYVNVFDNARPVDSAYYPTINQQNMTLHRYTACPDFLGQPGLGNEKVEYDRLTCSDPTLLTMPSVSKPDKLWQLMPQQFEPGSRNTTPTTSLGADQGGSPPDSNQNFDLIDQKEPRNIDASALPNRARDLDFDDEEAFQEECTAIRGPRRYAKNRGQRDGQQIPAGFSTCDYPDCGSVFKSRASLARHIRSKHLSQHVFRARCTIGDCKSKRSAEQPSRVHHNILIHQRKKHPEYVHLPRKERYHFTETSKAPPA</sequence>
<keyword evidence="1" id="KW-0862">Zinc</keyword>
<name>A0AAN8ML77_9PEZI</name>